<gene>
    <name evidence="2" type="ORF">FWJ25_04610</name>
</gene>
<evidence type="ECO:0000313" key="3">
    <source>
        <dbReference type="Proteomes" id="UP000323161"/>
    </source>
</evidence>
<evidence type="ECO:0000259" key="1">
    <source>
        <dbReference type="Pfam" id="PF00534"/>
    </source>
</evidence>
<dbReference type="Proteomes" id="UP000323161">
    <property type="component" value="Unassembled WGS sequence"/>
</dbReference>
<protein>
    <submittedName>
        <fullName evidence="2">Glycosyltransferase</fullName>
    </submittedName>
</protein>
<dbReference type="GO" id="GO:0016757">
    <property type="term" value="F:glycosyltransferase activity"/>
    <property type="evidence" value="ECO:0007669"/>
    <property type="project" value="InterPro"/>
</dbReference>
<keyword evidence="3" id="KW-1185">Reference proteome</keyword>
<dbReference type="Pfam" id="PF00534">
    <property type="entry name" value="Glycos_transf_1"/>
    <property type="match status" value="1"/>
</dbReference>
<organism evidence="2 3">
    <name type="scientific">Marinobacter salinexigens</name>
    <dbReference type="NCBI Taxonomy" id="2919747"/>
    <lineage>
        <taxon>Bacteria</taxon>
        <taxon>Pseudomonadati</taxon>
        <taxon>Pseudomonadota</taxon>
        <taxon>Gammaproteobacteria</taxon>
        <taxon>Pseudomonadales</taxon>
        <taxon>Marinobacteraceae</taxon>
        <taxon>Marinobacter</taxon>
    </lineage>
</organism>
<comment type="caution">
    <text evidence="2">The sequence shown here is derived from an EMBL/GenBank/DDBJ whole genome shotgun (WGS) entry which is preliminary data.</text>
</comment>
<dbReference type="PANTHER" id="PTHR46656:SF3">
    <property type="entry name" value="PUTATIVE-RELATED"/>
    <property type="match status" value="1"/>
</dbReference>
<accession>A0A5B0VMS5</accession>
<dbReference type="EMBL" id="VTUU01000002">
    <property type="protein sequence ID" value="KAA1175189.1"/>
    <property type="molecule type" value="Genomic_DNA"/>
</dbReference>
<sequence length="614" mass="69807">MLVVWLLRPAQQKRFPLHLGKERDFLNYLAWCAAVGRKENRILSQLDAWNEELERPAPLPKIPGDVWGGTYNVAMYLSGLHRSKYWLGQLLGNRKVRFRVARWYFRERLDLMASGTLPSWQSLALESAFKTSGDFLQAITVPGDTAETNTRLNEAYAELCSGWGSVHNEREQIVNSVVTANTKLASRVLGRILPVRFNRFVGRLVGSGRVPACTELDWLIELVTPLQRESSAKSSGQLTSSKPFGVNLYGYARGELGIGEDVRMVAHALKEVGVPFSIINVPLGPDVSQRDVTADDWIVDRARYSVNLFCMTGIEMSRYICEKGLDILSDHYNVGLWPWELPRWPTAWHHAWGLVDELWGISQYTAKAYDGAPVPVIPMPLPVRLGPIAPMTRADWNLPESDFLFVFSFDMNSTLSRKNPLGLIIAFQEAFAKLPAANVGLVLKVSHVREEDPQWKRIREEIDRDNRIHLVTKELRRPEVLSLYQCCNCYVSLHRSEGFGRSLAEAQLLGLKLIATGYSGNVDFCNDANTQLVRYRVKDLCEGDYFFASGQQWADPDPTHAADLMRVAYENQKAAPPEYSVKRFTERYCGEKFKQRLEEISERTLTKERVINEY</sequence>
<dbReference type="Gene3D" id="3.40.50.2000">
    <property type="entry name" value="Glycogen Phosphorylase B"/>
    <property type="match status" value="1"/>
</dbReference>
<dbReference type="InterPro" id="IPR001296">
    <property type="entry name" value="Glyco_trans_1"/>
</dbReference>
<evidence type="ECO:0000313" key="2">
    <source>
        <dbReference type="EMBL" id="KAA1175189.1"/>
    </source>
</evidence>
<dbReference type="PANTHER" id="PTHR46656">
    <property type="entry name" value="PUTATIVE-RELATED"/>
    <property type="match status" value="1"/>
</dbReference>
<keyword evidence="2" id="KW-0808">Transferase</keyword>
<dbReference type="AlphaFoldDB" id="A0A5B0VMS5"/>
<name>A0A5B0VMS5_9GAMM</name>
<proteinExistence type="predicted"/>
<dbReference type="CDD" id="cd01635">
    <property type="entry name" value="Glycosyltransferase_GTB-type"/>
    <property type="match status" value="1"/>
</dbReference>
<reference evidence="2 3" key="1">
    <citation type="submission" date="2019-08" db="EMBL/GenBank/DDBJ databases">
        <title>Marinobacter ZYF650 sp. nov., a marine bacterium isolated from seawater of the Mariana trench.</title>
        <authorList>
            <person name="Ahmad W."/>
        </authorList>
    </citation>
    <scope>NUCLEOTIDE SEQUENCE [LARGE SCALE GENOMIC DNA]</scope>
    <source>
        <strain evidence="2 3">ZYF650</strain>
    </source>
</reference>
<feature type="domain" description="Glycosyl transferase family 1" evidence="1">
    <location>
        <begin position="429"/>
        <end position="533"/>
    </location>
</feature>
<dbReference type="SUPFAM" id="SSF53756">
    <property type="entry name" value="UDP-Glycosyltransferase/glycogen phosphorylase"/>
    <property type="match status" value="1"/>
</dbReference>